<comment type="caution">
    <text evidence="9">The sequence shown here is derived from an EMBL/GenBank/DDBJ whole genome shotgun (WGS) entry which is preliminary data.</text>
</comment>
<dbReference type="AlphaFoldDB" id="A0ABD2XWU3"/>
<dbReference type="Pfam" id="PF05000">
    <property type="entry name" value="RNA_pol_Rpb1_4"/>
    <property type="match status" value="1"/>
</dbReference>
<name>A0ABD2XWU3_9GENT</name>
<reference evidence="9 10" key="1">
    <citation type="submission" date="2024-11" db="EMBL/GenBank/DDBJ databases">
        <title>A near-complete genome assembly of Cinchona calisaya.</title>
        <authorList>
            <person name="Lian D.C."/>
            <person name="Zhao X.W."/>
            <person name="Wei L."/>
        </authorList>
    </citation>
    <scope>NUCLEOTIDE SEQUENCE [LARGE SCALE GENOMIC DNA]</scope>
    <source>
        <tissue evidence="9">Nenye</tissue>
    </source>
</reference>
<dbReference type="EC" id="2.7.7.6" evidence="1"/>
<dbReference type="InterPro" id="IPR007083">
    <property type="entry name" value="RNA_pol_Rpb1_4"/>
</dbReference>
<evidence type="ECO:0000256" key="5">
    <source>
        <dbReference type="ARBA" id="ARBA00022723"/>
    </source>
</evidence>
<accession>A0ABD2XWU3</accession>
<keyword evidence="10" id="KW-1185">Reference proteome</keyword>
<dbReference type="GO" id="GO:0003899">
    <property type="term" value="F:DNA-directed RNA polymerase activity"/>
    <property type="evidence" value="ECO:0007669"/>
    <property type="project" value="UniProtKB-EC"/>
</dbReference>
<keyword evidence="5" id="KW-0479">Metal-binding</keyword>
<gene>
    <name evidence="9" type="ORF">ACH5RR_041489</name>
</gene>
<evidence type="ECO:0000313" key="9">
    <source>
        <dbReference type="EMBL" id="KAL3498757.1"/>
    </source>
</evidence>
<dbReference type="InterPro" id="IPR038120">
    <property type="entry name" value="Rpb1_funnel_sf"/>
</dbReference>
<evidence type="ECO:0000259" key="8">
    <source>
        <dbReference type="Pfam" id="PF05000"/>
    </source>
</evidence>
<proteinExistence type="predicted"/>
<dbReference type="EMBL" id="JBJUIK010000017">
    <property type="protein sequence ID" value="KAL3498757.1"/>
    <property type="molecule type" value="Genomic_DNA"/>
</dbReference>
<keyword evidence="2" id="KW-0240">DNA-directed RNA polymerase</keyword>
<dbReference type="Proteomes" id="UP001630127">
    <property type="component" value="Unassembled WGS sequence"/>
</dbReference>
<dbReference type="GO" id="GO:0046872">
    <property type="term" value="F:metal ion binding"/>
    <property type="evidence" value="ECO:0007669"/>
    <property type="project" value="UniProtKB-KW"/>
</dbReference>
<dbReference type="GO" id="GO:0000428">
    <property type="term" value="C:DNA-directed RNA polymerase complex"/>
    <property type="evidence" value="ECO:0007669"/>
    <property type="project" value="UniProtKB-KW"/>
</dbReference>
<protein>
    <recommendedName>
        <fullName evidence="1">DNA-directed RNA polymerase</fullName>
        <ecNumber evidence="1">2.7.7.6</ecNumber>
    </recommendedName>
</protein>
<evidence type="ECO:0000256" key="6">
    <source>
        <dbReference type="ARBA" id="ARBA00022833"/>
    </source>
</evidence>
<feature type="domain" description="RNA polymerase Rpb1" evidence="8">
    <location>
        <begin position="63"/>
        <end position="112"/>
    </location>
</feature>
<sequence>MMDEVSSGLQEAELISSFRLLMVDFNRDFLLKALKKIKRLRILEWSTSIWQPKSAARSQASVSAYKQVFLDIQHLAYHYASKENSFLAMLKAGSNGNLLKLVQHSMCLGLQHSLVPLSFRIPCQLSCAAWNDHKMSLCKSHGMISIAS</sequence>
<evidence type="ECO:0000256" key="2">
    <source>
        <dbReference type="ARBA" id="ARBA00022478"/>
    </source>
</evidence>
<organism evidence="9 10">
    <name type="scientific">Cinchona calisaya</name>
    <dbReference type="NCBI Taxonomy" id="153742"/>
    <lineage>
        <taxon>Eukaryota</taxon>
        <taxon>Viridiplantae</taxon>
        <taxon>Streptophyta</taxon>
        <taxon>Embryophyta</taxon>
        <taxon>Tracheophyta</taxon>
        <taxon>Spermatophyta</taxon>
        <taxon>Magnoliopsida</taxon>
        <taxon>eudicotyledons</taxon>
        <taxon>Gunneridae</taxon>
        <taxon>Pentapetalae</taxon>
        <taxon>asterids</taxon>
        <taxon>lamiids</taxon>
        <taxon>Gentianales</taxon>
        <taxon>Rubiaceae</taxon>
        <taxon>Cinchonoideae</taxon>
        <taxon>Cinchoneae</taxon>
        <taxon>Cinchona</taxon>
    </lineage>
</organism>
<dbReference type="SUPFAM" id="SSF64484">
    <property type="entry name" value="beta and beta-prime subunits of DNA dependent RNA-polymerase"/>
    <property type="match status" value="1"/>
</dbReference>
<evidence type="ECO:0000256" key="3">
    <source>
        <dbReference type="ARBA" id="ARBA00022679"/>
    </source>
</evidence>
<evidence type="ECO:0000256" key="4">
    <source>
        <dbReference type="ARBA" id="ARBA00022695"/>
    </source>
</evidence>
<dbReference type="Gene3D" id="1.10.132.30">
    <property type="match status" value="1"/>
</dbReference>
<evidence type="ECO:0000256" key="7">
    <source>
        <dbReference type="ARBA" id="ARBA00023163"/>
    </source>
</evidence>
<keyword evidence="3" id="KW-0808">Transferase</keyword>
<keyword evidence="7" id="KW-0804">Transcription</keyword>
<evidence type="ECO:0000256" key="1">
    <source>
        <dbReference type="ARBA" id="ARBA00012418"/>
    </source>
</evidence>
<evidence type="ECO:0000313" key="10">
    <source>
        <dbReference type="Proteomes" id="UP001630127"/>
    </source>
</evidence>
<keyword evidence="6" id="KW-0862">Zinc</keyword>
<keyword evidence="4" id="KW-0548">Nucleotidyltransferase</keyword>